<evidence type="ECO:0000256" key="7">
    <source>
        <dbReference type="PIRSR" id="PIRSR000390-2"/>
    </source>
</evidence>
<dbReference type="GO" id="GO:0008483">
    <property type="term" value="F:transaminase activity"/>
    <property type="evidence" value="ECO:0007669"/>
    <property type="project" value="UniProtKB-KW"/>
</dbReference>
<dbReference type="InterPro" id="IPR015422">
    <property type="entry name" value="PyrdxlP-dep_Trfase_small"/>
</dbReference>
<dbReference type="GeneID" id="93734435"/>
<keyword evidence="2 8" id="KW-0032">Aminotransferase</keyword>
<dbReference type="GO" id="GO:0000271">
    <property type="term" value="P:polysaccharide biosynthetic process"/>
    <property type="evidence" value="ECO:0007669"/>
    <property type="project" value="TreeGrafter"/>
</dbReference>
<evidence type="ECO:0000256" key="3">
    <source>
        <dbReference type="ARBA" id="ARBA00022679"/>
    </source>
</evidence>
<dbReference type="eggNOG" id="COG0399">
    <property type="taxonomic scope" value="Bacteria"/>
</dbReference>
<dbReference type="Proteomes" id="UP000002357">
    <property type="component" value="Plasmid pSCL4"/>
</dbReference>
<keyword evidence="9" id="KW-1185">Reference proteome</keyword>
<dbReference type="OrthoDB" id="5342089at2"/>
<dbReference type="InterPro" id="IPR000653">
    <property type="entry name" value="DegT/StrS_aminotransferase"/>
</dbReference>
<feature type="active site" description="Proton acceptor" evidence="6">
    <location>
        <position position="182"/>
    </location>
</feature>
<dbReference type="PANTHER" id="PTHR30244">
    <property type="entry name" value="TRANSAMINASE"/>
    <property type="match status" value="1"/>
</dbReference>
<name>D5SLQ7_STRCL</name>
<dbReference type="InterPro" id="IPR015424">
    <property type="entry name" value="PyrdxlP-dep_Trfase"/>
</dbReference>
<evidence type="ECO:0000256" key="6">
    <source>
        <dbReference type="PIRSR" id="PIRSR000390-1"/>
    </source>
</evidence>
<organism evidence="8 9">
    <name type="scientific">Streptomyces clavuligerus</name>
    <dbReference type="NCBI Taxonomy" id="1901"/>
    <lineage>
        <taxon>Bacteria</taxon>
        <taxon>Bacillati</taxon>
        <taxon>Actinomycetota</taxon>
        <taxon>Actinomycetes</taxon>
        <taxon>Kitasatosporales</taxon>
        <taxon>Streptomycetaceae</taxon>
        <taxon>Streptomyces</taxon>
    </lineage>
</organism>
<gene>
    <name evidence="8" type="ORF">SCLAV_p1366</name>
</gene>
<dbReference type="PIRSF" id="PIRSF000390">
    <property type="entry name" value="PLP_StrS"/>
    <property type="match status" value="1"/>
</dbReference>
<keyword evidence="3 8" id="KW-0808">Transferase</keyword>
<evidence type="ECO:0000313" key="9">
    <source>
        <dbReference type="Proteomes" id="UP000002357"/>
    </source>
</evidence>
<evidence type="ECO:0000256" key="5">
    <source>
        <dbReference type="ARBA" id="ARBA00038398"/>
    </source>
</evidence>
<dbReference type="CDD" id="cd00616">
    <property type="entry name" value="AHBA_syn"/>
    <property type="match status" value="1"/>
</dbReference>
<evidence type="ECO:0000256" key="4">
    <source>
        <dbReference type="ARBA" id="ARBA00022898"/>
    </source>
</evidence>
<evidence type="ECO:0000256" key="1">
    <source>
        <dbReference type="ARBA" id="ARBA00001933"/>
    </source>
</evidence>
<dbReference type="EMBL" id="CM000914">
    <property type="protein sequence ID" value="EFG04850.2"/>
    <property type="molecule type" value="Genomic_DNA"/>
</dbReference>
<evidence type="ECO:0000256" key="2">
    <source>
        <dbReference type="ARBA" id="ARBA00022576"/>
    </source>
</evidence>
<protein>
    <submittedName>
        <fullName evidence="8">Sugar 4-aminotransferase</fullName>
    </submittedName>
</protein>
<comment type="cofactor">
    <cofactor evidence="1">
        <name>pyridoxal 5'-phosphate</name>
        <dbReference type="ChEBI" id="CHEBI:597326"/>
    </cofactor>
</comment>
<dbReference type="AlphaFoldDB" id="D5SLQ7"/>
<sequence length="379" mass="41014">MINVSQPSLGDEELAAVQEVFAGNWLGYGPRSEAFEERFARYLGVEPGHVLFLNSATSGLFLATELLGLGPGDEVVLPSAGFVANANAVVATGARPVFCDVDPRTMNPSVADVERVMTPRTKAVMLLHYGGLPGDIAATAALCRDRGVALIEDAACSVASSVDGRMCGTFGDIAVWSFDSRKIITTGDGGMLHVRDPELARRAHRLAYHGIAERSAFTTAAQGTDRWWGLDVEYVGRRLIGNDLTAAIGQVQLSRLPAFVARRAELTTLYDEALAGLDGVRLPPRPPVDHRSTHYFYWVQLPEDRRDRVAKSLLARGVYTTFRYMPLHRVPLYGPPVDLPGTDEAWATTLLLPLHQALSDGEARTVAREFIAAVGECGA</sequence>
<feature type="modified residue" description="N6-(pyridoxal phosphate)lysine" evidence="7">
    <location>
        <position position="182"/>
    </location>
</feature>
<geneLocation type="plasmid" evidence="8 9">
    <name>pSCL4</name>
</geneLocation>
<dbReference type="RefSeq" id="WP_003963658.1">
    <property type="nucleotide sequence ID" value="NZ_CM000914.1"/>
</dbReference>
<dbReference type="Pfam" id="PF01041">
    <property type="entry name" value="DegT_DnrJ_EryC1"/>
    <property type="match status" value="1"/>
</dbReference>
<reference evidence="8 9" key="1">
    <citation type="journal article" date="2010" name="Genome Biol. Evol.">
        <title>The sequence of a 1.8-mb bacterial linear plasmid reveals a rich evolutionary reservoir of secondary metabolic pathways.</title>
        <authorList>
            <person name="Medema M.H."/>
            <person name="Trefzer A."/>
            <person name="Kovalchuk A."/>
            <person name="van den Berg M."/>
            <person name="Mueller U."/>
            <person name="Heijne W."/>
            <person name="Wu L."/>
            <person name="Alam M.T."/>
            <person name="Ronning C.M."/>
            <person name="Nierman W.C."/>
            <person name="Bovenberg R.A.L."/>
            <person name="Breitling R."/>
            <person name="Takano E."/>
        </authorList>
    </citation>
    <scope>NUCLEOTIDE SEQUENCE [LARGE SCALE GENOMIC DNA]</scope>
    <source>
        <strain evidence="9">ATCC 27064 / DSM 738 / JCM 4710 / NBRC 13307 / NCIMB 12785 / NRRL 3585 / VKM Ac-602</strain>
        <plasmid evidence="8">pSCL4</plasmid>
    </source>
</reference>
<evidence type="ECO:0000313" key="8">
    <source>
        <dbReference type="EMBL" id="EFG04850.2"/>
    </source>
</evidence>
<dbReference type="Gene3D" id="3.90.1150.10">
    <property type="entry name" value="Aspartate Aminotransferase, domain 1"/>
    <property type="match status" value="1"/>
</dbReference>
<dbReference type="Gene3D" id="3.40.640.10">
    <property type="entry name" value="Type I PLP-dependent aspartate aminotransferase-like (Major domain)"/>
    <property type="match status" value="1"/>
</dbReference>
<dbReference type="InterPro" id="IPR015421">
    <property type="entry name" value="PyrdxlP-dep_Trfase_major"/>
</dbReference>
<dbReference type="GO" id="GO:0030170">
    <property type="term" value="F:pyridoxal phosphate binding"/>
    <property type="evidence" value="ECO:0007669"/>
    <property type="project" value="TreeGrafter"/>
</dbReference>
<keyword evidence="8" id="KW-0614">Plasmid</keyword>
<dbReference type="SUPFAM" id="SSF53383">
    <property type="entry name" value="PLP-dependent transferases"/>
    <property type="match status" value="1"/>
</dbReference>
<proteinExistence type="inferred from homology"/>
<accession>D5SLQ7</accession>
<dbReference type="PANTHER" id="PTHR30244:SF34">
    <property type="entry name" value="DTDP-4-AMINO-4,6-DIDEOXYGALACTOSE TRANSAMINASE"/>
    <property type="match status" value="1"/>
</dbReference>
<comment type="similarity">
    <text evidence="5">Belongs to the DegT/DnrJ/EryC1 family. L-glutamine:2-deoxy-scyllo-inosose/scyllo-inosose aminotransferase subfamily.</text>
</comment>
<keyword evidence="4 7" id="KW-0663">Pyridoxal phosphate</keyword>